<dbReference type="Proteomes" id="UP000003586">
    <property type="component" value="Chromosome"/>
</dbReference>
<dbReference type="PROSITE" id="PS51257">
    <property type="entry name" value="PROKAR_LIPOPROTEIN"/>
    <property type="match status" value="1"/>
</dbReference>
<proteinExistence type="predicted"/>
<dbReference type="OrthoDB" id="1032410at2"/>
<reference evidence="1 2" key="1">
    <citation type="submission" date="2013-12" db="EMBL/GenBank/DDBJ databases">
        <authorList>
            <consortium name="DOE Joint Genome Institute"/>
            <person name="Eisen J."/>
            <person name="Huntemann M."/>
            <person name="Han J."/>
            <person name="Chen A."/>
            <person name="Kyrpides N."/>
            <person name="Mavromatis K."/>
            <person name="Markowitz V."/>
            <person name="Palaniappan K."/>
            <person name="Ivanova N."/>
            <person name="Schaumberg A."/>
            <person name="Pati A."/>
            <person name="Liolios K."/>
            <person name="Nordberg H.P."/>
            <person name="Cantor M.N."/>
            <person name="Hua S.X."/>
            <person name="Woyke T."/>
        </authorList>
    </citation>
    <scope>NUCLEOTIDE SEQUENCE [LARGE SCALE GENOMIC DNA]</scope>
    <source>
        <strain evidence="2">DSM 19437</strain>
    </source>
</reference>
<organism evidence="1 2">
    <name type="scientific">Niabella soli DSM 19437</name>
    <dbReference type="NCBI Taxonomy" id="929713"/>
    <lineage>
        <taxon>Bacteria</taxon>
        <taxon>Pseudomonadati</taxon>
        <taxon>Bacteroidota</taxon>
        <taxon>Chitinophagia</taxon>
        <taxon>Chitinophagales</taxon>
        <taxon>Chitinophagaceae</taxon>
        <taxon>Niabella</taxon>
    </lineage>
</organism>
<dbReference type="EMBL" id="CP007035">
    <property type="protein sequence ID" value="AHF17606.1"/>
    <property type="molecule type" value="Genomic_DNA"/>
</dbReference>
<dbReference type="InterPro" id="IPR036378">
    <property type="entry name" value="FAS1_dom_sf"/>
</dbReference>
<dbReference type="STRING" id="929713.NIASO_10895"/>
<dbReference type="RefSeq" id="WP_008585502.1">
    <property type="nucleotide sequence ID" value="NZ_CP007035.1"/>
</dbReference>
<evidence type="ECO:0000313" key="1">
    <source>
        <dbReference type="EMBL" id="AHF17606.1"/>
    </source>
</evidence>
<protein>
    <recommendedName>
        <fullName evidence="3">FAS1 domain-containing protein</fullName>
    </recommendedName>
</protein>
<name>W0F8A6_9BACT</name>
<gene>
    <name evidence="1" type="ORF">NIASO_10895</name>
</gene>
<accession>W0F8A6</accession>
<dbReference type="KEGG" id="nso:NIASO_10895"/>
<dbReference type="SUPFAM" id="SSF82153">
    <property type="entry name" value="FAS1 domain"/>
    <property type="match status" value="1"/>
</dbReference>
<dbReference type="Gene3D" id="2.30.180.10">
    <property type="entry name" value="FAS1 domain"/>
    <property type="match status" value="1"/>
</dbReference>
<dbReference type="HOGENOM" id="CLU_1030007_0_0_10"/>
<dbReference type="AlphaFoldDB" id="W0F8A6"/>
<sequence>MKTNYKILFIFSIACLLVAGTGCKKLFGLERQTDWHFEPVVLDPHINKSAWQFLKDRALGTTPADTIFKRMYQGILYSGIDTSLYLQKNKTFIFLHNDAILRLNKNVITNDCYFGYHFIGAPAVTAKKWEDYPKDSVKNWLLYLIVDGDYTFGTVGPTPIEVKTMLPEGADSKNPKSVMFFSLVNDQNMKFSINDFIGSGKVVQARTAGIISTNGPVHVVDRVVDYINNN</sequence>
<keyword evidence="2" id="KW-1185">Reference proteome</keyword>
<dbReference type="eggNOG" id="ENOG5032TDQ">
    <property type="taxonomic scope" value="Bacteria"/>
</dbReference>
<evidence type="ECO:0000313" key="2">
    <source>
        <dbReference type="Proteomes" id="UP000003586"/>
    </source>
</evidence>
<evidence type="ECO:0008006" key="3">
    <source>
        <dbReference type="Google" id="ProtNLM"/>
    </source>
</evidence>